<dbReference type="PRINTS" id="PR00471">
    <property type="entry name" value="ACETATEKNASE"/>
</dbReference>
<protein>
    <recommendedName>
        <fullName evidence="9">Acetate kinase</fullName>
        <ecNumber evidence="9">2.7.2.1</ecNumber>
    </recommendedName>
    <alternativeName>
        <fullName evidence="9">Acetokinase</fullName>
    </alternativeName>
</protein>
<dbReference type="RefSeq" id="WP_097803260.1">
    <property type="nucleotide sequence ID" value="NZ_FXYH01000002.1"/>
</dbReference>
<dbReference type="InterPro" id="IPR000890">
    <property type="entry name" value="Aliphatic_acid_kin_short-chain"/>
</dbReference>
<evidence type="ECO:0000256" key="5">
    <source>
        <dbReference type="ARBA" id="ARBA00022741"/>
    </source>
</evidence>
<sequence>MSHVLTLNAGSSTLKFGLFTAAQDPNPLCTGLIDHIGGAATLSLKDSQDKTLSRGDLAQGSAENHDGALQVALAEIGTQFPEAIITAVGHRVVHGGVDFCDPINVTGKVLEDLDKLVALAPLHQPHNLAGIRSSISAFPQAKQIACFDTAFHRQHPFVNDTYALPREYYDKGVRRYGFHGLSYDYISGKLAEIAPVLHAGRVVVAHLGNGASMCALVKGQSIASTMGFSSLDGIAMGTRTGQLDPGVMLYLMDHEAMTHDEISDLLYKQSGLLGMSGVSNDMRELLASENPQAYEAIDYFCCRIQRELGSLAAAIGGLDALVFTGGIGENAAKIRERVCAGMEWIGIEFDNARNTAGVEVVSTSASRVQVMVVPTNEELVIARAASAAVAG</sequence>
<feature type="binding site" evidence="9">
    <location>
        <begin position="281"/>
        <end position="283"/>
    </location>
    <ligand>
        <name>ATP</name>
        <dbReference type="ChEBI" id="CHEBI:30616"/>
    </ligand>
</feature>
<keyword evidence="7 9" id="KW-0067">ATP-binding</keyword>
<organism evidence="11 12">
    <name type="scientific">Pelagimonas varians</name>
    <dbReference type="NCBI Taxonomy" id="696760"/>
    <lineage>
        <taxon>Bacteria</taxon>
        <taxon>Pseudomonadati</taxon>
        <taxon>Pseudomonadota</taxon>
        <taxon>Alphaproteobacteria</taxon>
        <taxon>Rhodobacterales</taxon>
        <taxon>Roseobacteraceae</taxon>
        <taxon>Pelagimonas</taxon>
    </lineage>
</organism>
<dbReference type="GO" id="GO:0005829">
    <property type="term" value="C:cytosol"/>
    <property type="evidence" value="ECO:0007669"/>
    <property type="project" value="TreeGrafter"/>
</dbReference>
<dbReference type="AlphaFoldDB" id="A0A238K1E0"/>
<dbReference type="GO" id="GO:0005524">
    <property type="term" value="F:ATP binding"/>
    <property type="evidence" value="ECO:0007669"/>
    <property type="project" value="UniProtKB-KW"/>
</dbReference>
<comment type="function">
    <text evidence="9">Catalyzes the formation of acetyl phosphate from acetate and ATP. Can also catalyze the reverse reaction.</text>
</comment>
<dbReference type="PANTHER" id="PTHR21060:SF21">
    <property type="entry name" value="ACETATE KINASE"/>
    <property type="match status" value="1"/>
</dbReference>
<evidence type="ECO:0000256" key="10">
    <source>
        <dbReference type="RuleBase" id="RU003835"/>
    </source>
</evidence>
<comment type="pathway">
    <text evidence="9">Metabolic intermediate biosynthesis; acetyl-CoA biosynthesis; acetyl-CoA from acetate: step 1/2.</text>
</comment>
<feature type="binding site" evidence="9">
    <location>
        <position position="15"/>
    </location>
    <ligand>
        <name>ATP</name>
        <dbReference type="ChEBI" id="CHEBI:30616"/>
    </ligand>
</feature>
<feature type="site" description="Transition state stabilizer" evidence="9">
    <location>
        <position position="179"/>
    </location>
</feature>
<comment type="catalytic activity">
    <reaction evidence="9">
        <text>acetate + ATP = acetyl phosphate + ADP</text>
        <dbReference type="Rhea" id="RHEA:11352"/>
        <dbReference type="ChEBI" id="CHEBI:22191"/>
        <dbReference type="ChEBI" id="CHEBI:30089"/>
        <dbReference type="ChEBI" id="CHEBI:30616"/>
        <dbReference type="ChEBI" id="CHEBI:456216"/>
        <dbReference type="EC" id="2.7.2.1"/>
    </reaction>
</comment>
<feature type="site" description="Transition state stabilizer" evidence="9">
    <location>
        <position position="239"/>
    </location>
</feature>
<dbReference type="UniPathway" id="UPA00340">
    <property type="reaction ID" value="UER00458"/>
</dbReference>
<dbReference type="InterPro" id="IPR043129">
    <property type="entry name" value="ATPase_NBD"/>
</dbReference>
<dbReference type="PANTHER" id="PTHR21060">
    <property type="entry name" value="ACETATE KINASE"/>
    <property type="match status" value="1"/>
</dbReference>
<keyword evidence="5 9" id="KW-0547">Nucleotide-binding</keyword>
<comment type="cofactor">
    <cofactor evidence="9">
        <name>Mg(2+)</name>
        <dbReference type="ChEBI" id="CHEBI:18420"/>
    </cofactor>
    <cofactor evidence="9">
        <name>Mn(2+)</name>
        <dbReference type="ChEBI" id="CHEBI:29035"/>
    </cofactor>
    <text evidence="9">Mg(2+). Can also accept Mn(2+).</text>
</comment>
<comment type="subunit">
    <text evidence="9">Homodimer.</text>
</comment>
<dbReference type="PROSITE" id="PS01075">
    <property type="entry name" value="ACETATE_KINASE_1"/>
    <property type="match status" value="1"/>
</dbReference>
<dbReference type="GO" id="GO:0008776">
    <property type="term" value="F:acetate kinase activity"/>
    <property type="evidence" value="ECO:0007669"/>
    <property type="project" value="UniProtKB-UniRule"/>
</dbReference>
<evidence type="ECO:0000256" key="7">
    <source>
        <dbReference type="ARBA" id="ARBA00022840"/>
    </source>
</evidence>
<evidence type="ECO:0000256" key="3">
    <source>
        <dbReference type="ARBA" id="ARBA00022679"/>
    </source>
</evidence>
<name>A0A238K1E0_9RHOB</name>
<reference evidence="11 12" key="1">
    <citation type="submission" date="2017-05" db="EMBL/GenBank/DDBJ databases">
        <authorList>
            <person name="Song R."/>
            <person name="Chenine A.L."/>
            <person name="Ruprecht R.M."/>
        </authorList>
    </citation>
    <scope>NUCLEOTIDE SEQUENCE [LARGE SCALE GENOMIC DNA]</scope>
    <source>
        <strain evidence="11 12">CECT 8663</strain>
    </source>
</reference>
<proteinExistence type="inferred from homology"/>
<dbReference type="InterPro" id="IPR023865">
    <property type="entry name" value="Aliphatic_acid_kinase_CS"/>
</dbReference>
<feature type="binding site" evidence="9">
    <location>
        <position position="8"/>
    </location>
    <ligand>
        <name>Mg(2+)</name>
        <dbReference type="ChEBI" id="CHEBI:18420"/>
    </ligand>
</feature>
<feature type="binding site" evidence="9">
    <location>
        <begin position="326"/>
        <end position="330"/>
    </location>
    <ligand>
        <name>ATP</name>
        <dbReference type="ChEBI" id="CHEBI:30616"/>
    </ligand>
</feature>
<keyword evidence="6 9" id="KW-0418">Kinase</keyword>
<feature type="active site" description="Proton donor/acceptor" evidence="9">
    <location>
        <position position="148"/>
    </location>
</feature>
<keyword evidence="3 9" id="KW-0808">Transferase</keyword>
<dbReference type="HAMAP" id="MF_00020">
    <property type="entry name" value="Acetate_kinase"/>
    <property type="match status" value="1"/>
</dbReference>
<keyword evidence="8 9" id="KW-0460">Magnesium</keyword>
<dbReference type="GO" id="GO:0006085">
    <property type="term" value="P:acetyl-CoA biosynthetic process"/>
    <property type="evidence" value="ECO:0007669"/>
    <property type="project" value="UniProtKB-UniRule"/>
</dbReference>
<dbReference type="GO" id="GO:0000287">
    <property type="term" value="F:magnesium ion binding"/>
    <property type="evidence" value="ECO:0007669"/>
    <property type="project" value="UniProtKB-UniRule"/>
</dbReference>
<dbReference type="InterPro" id="IPR004372">
    <property type="entry name" value="Ac/propionate_kinase"/>
</dbReference>
<evidence type="ECO:0000313" key="12">
    <source>
        <dbReference type="Proteomes" id="UP000220836"/>
    </source>
</evidence>
<evidence type="ECO:0000256" key="1">
    <source>
        <dbReference type="ARBA" id="ARBA00008748"/>
    </source>
</evidence>
<evidence type="ECO:0000256" key="6">
    <source>
        <dbReference type="ARBA" id="ARBA00022777"/>
    </source>
</evidence>
<dbReference type="NCBIfam" id="TIGR00016">
    <property type="entry name" value="ackA"/>
    <property type="match status" value="1"/>
</dbReference>
<dbReference type="SUPFAM" id="SSF53067">
    <property type="entry name" value="Actin-like ATPase domain"/>
    <property type="match status" value="2"/>
</dbReference>
<dbReference type="OrthoDB" id="9802453at2"/>
<gene>
    <name evidence="9 11" type="primary">ackA</name>
    <name evidence="11" type="ORF">PEV8663_00724</name>
</gene>
<evidence type="ECO:0000313" key="11">
    <source>
        <dbReference type="EMBL" id="SMX36174.1"/>
    </source>
</evidence>
<dbReference type="EC" id="2.7.2.1" evidence="9"/>
<dbReference type="Gene3D" id="3.30.420.40">
    <property type="match status" value="2"/>
</dbReference>
<comment type="subcellular location">
    <subcellularLocation>
        <location evidence="9">Cytoplasm</location>
    </subcellularLocation>
</comment>
<dbReference type="PIRSF" id="PIRSF000722">
    <property type="entry name" value="Acetate_prop_kin"/>
    <property type="match status" value="1"/>
</dbReference>
<feature type="binding site" evidence="9">
    <location>
        <position position="377"/>
    </location>
    <ligand>
        <name>Mg(2+)</name>
        <dbReference type="ChEBI" id="CHEBI:18420"/>
    </ligand>
</feature>
<dbReference type="GO" id="GO:0006083">
    <property type="term" value="P:acetate metabolic process"/>
    <property type="evidence" value="ECO:0007669"/>
    <property type="project" value="TreeGrafter"/>
</dbReference>
<dbReference type="PROSITE" id="PS01076">
    <property type="entry name" value="ACETATE_KINASE_2"/>
    <property type="match status" value="1"/>
</dbReference>
<dbReference type="Proteomes" id="UP000220836">
    <property type="component" value="Unassembled WGS sequence"/>
</dbReference>
<feature type="binding site" evidence="9">
    <location>
        <position position="91"/>
    </location>
    <ligand>
        <name>substrate</name>
    </ligand>
</feature>
<keyword evidence="12" id="KW-1185">Reference proteome</keyword>
<evidence type="ECO:0000256" key="9">
    <source>
        <dbReference type="HAMAP-Rule" id="MF_00020"/>
    </source>
</evidence>
<keyword evidence="2 9" id="KW-0963">Cytoplasm</keyword>
<comment type="similarity">
    <text evidence="1 9 10">Belongs to the acetokinase family.</text>
</comment>
<keyword evidence="4 9" id="KW-0479">Metal-binding</keyword>
<evidence type="ECO:0000256" key="2">
    <source>
        <dbReference type="ARBA" id="ARBA00022490"/>
    </source>
</evidence>
<accession>A0A238K1E0</accession>
<evidence type="ECO:0000256" key="4">
    <source>
        <dbReference type="ARBA" id="ARBA00022723"/>
    </source>
</evidence>
<feature type="binding site" evidence="9">
    <location>
        <begin position="206"/>
        <end position="210"/>
    </location>
    <ligand>
        <name>ATP</name>
        <dbReference type="ChEBI" id="CHEBI:30616"/>
    </ligand>
</feature>
<dbReference type="EMBL" id="FXYH01000002">
    <property type="protein sequence ID" value="SMX36174.1"/>
    <property type="molecule type" value="Genomic_DNA"/>
</dbReference>
<evidence type="ECO:0000256" key="8">
    <source>
        <dbReference type="ARBA" id="ARBA00022842"/>
    </source>
</evidence>
<dbReference type="Pfam" id="PF00871">
    <property type="entry name" value="Acetate_kinase"/>
    <property type="match status" value="1"/>
</dbReference>